<gene>
    <name evidence="1" type="ORF">AK812_SmicGene45424</name>
</gene>
<feature type="non-terminal residue" evidence="1">
    <location>
        <position position="83"/>
    </location>
</feature>
<proteinExistence type="predicted"/>
<keyword evidence="2" id="KW-1185">Reference proteome</keyword>
<name>A0A1Q9BW51_SYMMI</name>
<dbReference type="EMBL" id="LSRX01003067">
    <property type="protein sequence ID" value="OLP74899.1"/>
    <property type="molecule type" value="Genomic_DNA"/>
</dbReference>
<evidence type="ECO:0000313" key="1">
    <source>
        <dbReference type="EMBL" id="OLP74899.1"/>
    </source>
</evidence>
<accession>A0A1Q9BW51</accession>
<organism evidence="1 2">
    <name type="scientific">Symbiodinium microadriaticum</name>
    <name type="common">Dinoflagellate</name>
    <name type="synonym">Zooxanthella microadriatica</name>
    <dbReference type="NCBI Taxonomy" id="2951"/>
    <lineage>
        <taxon>Eukaryota</taxon>
        <taxon>Sar</taxon>
        <taxon>Alveolata</taxon>
        <taxon>Dinophyceae</taxon>
        <taxon>Suessiales</taxon>
        <taxon>Symbiodiniaceae</taxon>
        <taxon>Symbiodinium</taxon>
    </lineage>
</organism>
<protein>
    <submittedName>
        <fullName evidence="1">Uncharacterized protein</fullName>
    </submittedName>
</protein>
<sequence length="83" mass="9099">MESTSPTMSGGSALRYQLQSGSGTQWWLNLHGMDLLRCKSRQSALEELDGSEDPMGCLLLTTERHEVEFRVANATTAPADVEV</sequence>
<evidence type="ECO:0000313" key="2">
    <source>
        <dbReference type="Proteomes" id="UP000186817"/>
    </source>
</evidence>
<dbReference type="Proteomes" id="UP000186817">
    <property type="component" value="Unassembled WGS sequence"/>
</dbReference>
<reference evidence="1 2" key="1">
    <citation type="submission" date="2016-02" db="EMBL/GenBank/DDBJ databases">
        <title>Genome analysis of coral dinoflagellate symbionts highlights evolutionary adaptations to a symbiotic lifestyle.</title>
        <authorList>
            <person name="Aranda M."/>
            <person name="Li Y."/>
            <person name="Liew Y.J."/>
            <person name="Baumgarten S."/>
            <person name="Simakov O."/>
            <person name="Wilson M."/>
            <person name="Piel J."/>
            <person name="Ashoor H."/>
            <person name="Bougouffa S."/>
            <person name="Bajic V.B."/>
            <person name="Ryu T."/>
            <person name="Ravasi T."/>
            <person name="Bayer T."/>
            <person name="Micklem G."/>
            <person name="Kim H."/>
            <person name="Bhak J."/>
            <person name="Lajeunesse T.C."/>
            <person name="Voolstra C.R."/>
        </authorList>
    </citation>
    <scope>NUCLEOTIDE SEQUENCE [LARGE SCALE GENOMIC DNA]</scope>
    <source>
        <strain evidence="1 2">CCMP2467</strain>
    </source>
</reference>
<dbReference type="AlphaFoldDB" id="A0A1Q9BW51"/>
<comment type="caution">
    <text evidence="1">The sequence shown here is derived from an EMBL/GenBank/DDBJ whole genome shotgun (WGS) entry which is preliminary data.</text>
</comment>